<dbReference type="PRINTS" id="PR00111">
    <property type="entry name" value="ABHYDROLASE"/>
</dbReference>
<proteinExistence type="predicted"/>
<organism evidence="2 3">
    <name type="scientific">Streptococcus downei MFe28</name>
    <dbReference type="NCBI Taxonomy" id="764290"/>
    <lineage>
        <taxon>Bacteria</taxon>
        <taxon>Bacillati</taxon>
        <taxon>Bacillota</taxon>
        <taxon>Bacilli</taxon>
        <taxon>Lactobacillales</taxon>
        <taxon>Streptococcaceae</taxon>
        <taxon>Streptococcus</taxon>
    </lineage>
</organism>
<dbReference type="Gene3D" id="3.40.50.1820">
    <property type="entry name" value="alpha/beta hydrolase"/>
    <property type="match status" value="1"/>
</dbReference>
<sequence>MKIIAVIVIILLAAVIFFVVRNINYDYSGEKFLKNQAPKLGIIEKQFRLDDGNVINYAEGPENGPTIILLHGQMVDWKDYRSVLPQLIKSFHVIAIDYYGHGKSSKNPDLYNIERIGTDIALLIKERIGSNIIIAGHSSGALIAAYIAAEFPENIKALILEDGPFFSTEKGRAETTFSYMDFKNIHDYFNEKQSISYFEYSLNRHPMRIFFNKDGNDNWSKIVAKPALKMFRKDPSKSPVVWYYPPELGVNRLLMLASNIQDKTGNYDLRFGDTFFTFQFFNGVHQEEMLKKIKVPTCILHVAPPKEAAPSYYNDEGILISAMDEIDARRVNNLIDGSILVEGFESMHDIHVDKPKEYIHTIVDFLKTLEK</sequence>
<dbReference type="EC" id="3.1.1.10" evidence="2"/>
<gene>
    <name evidence="2" type="ORF">NCTC11391_01355</name>
</gene>
<accession>A0A380JFY0</accession>
<dbReference type="GO" id="GO:0016746">
    <property type="term" value="F:acyltransferase activity"/>
    <property type="evidence" value="ECO:0007669"/>
    <property type="project" value="UniProtKB-KW"/>
</dbReference>
<keyword evidence="2" id="KW-0378">Hydrolase</keyword>
<keyword evidence="2" id="KW-0808">Transferase</keyword>
<reference evidence="2 3" key="1">
    <citation type="submission" date="2018-06" db="EMBL/GenBank/DDBJ databases">
        <authorList>
            <consortium name="Pathogen Informatics"/>
            <person name="Doyle S."/>
        </authorList>
    </citation>
    <scope>NUCLEOTIDE SEQUENCE [LARGE SCALE GENOMIC DNA]</scope>
    <source>
        <strain evidence="3">NCTC 11391</strain>
    </source>
</reference>
<dbReference type="RefSeq" id="WP_002997692.1">
    <property type="nucleotide sequence ID" value="NZ_UHFA01000002.1"/>
</dbReference>
<protein>
    <submittedName>
        <fullName evidence="2">Putative hydrolase or acyltransferase</fullName>
        <ecNumber evidence="2">3.1.1.10</ecNumber>
    </submittedName>
</protein>
<dbReference type="InterPro" id="IPR000073">
    <property type="entry name" value="AB_hydrolase_1"/>
</dbReference>
<dbReference type="PANTHER" id="PTHR43798">
    <property type="entry name" value="MONOACYLGLYCEROL LIPASE"/>
    <property type="match status" value="1"/>
</dbReference>
<dbReference type="AlphaFoldDB" id="A0A380JFY0"/>
<dbReference type="InterPro" id="IPR029058">
    <property type="entry name" value="AB_hydrolase_fold"/>
</dbReference>
<feature type="domain" description="AB hydrolase-1" evidence="1">
    <location>
        <begin position="65"/>
        <end position="170"/>
    </location>
</feature>
<keyword evidence="2" id="KW-0012">Acyltransferase</keyword>
<dbReference type="EMBL" id="UHFA01000002">
    <property type="protein sequence ID" value="SUN36308.1"/>
    <property type="molecule type" value="Genomic_DNA"/>
</dbReference>
<dbReference type="InterPro" id="IPR050266">
    <property type="entry name" value="AB_hydrolase_sf"/>
</dbReference>
<dbReference type="GO" id="GO:0016020">
    <property type="term" value="C:membrane"/>
    <property type="evidence" value="ECO:0007669"/>
    <property type="project" value="TreeGrafter"/>
</dbReference>
<name>A0A380JFY0_STRDO</name>
<evidence type="ECO:0000313" key="3">
    <source>
        <dbReference type="Proteomes" id="UP000254082"/>
    </source>
</evidence>
<dbReference type="GO" id="GO:0050357">
    <property type="term" value="F:tropinesterase activity"/>
    <property type="evidence" value="ECO:0007669"/>
    <property type="project" value="UniProtKB-EC"/>
</dbReference>
<dbReference type="PANTHER" id="PTHR43798:SF33">
    <property type="entry name" value="HYDROLASE, PUTATIVE (AFU_ORTHOLOGUE AFUA_2G14860)-RELATED"/>
    <property type="match status" value="1"/>
</dbReference>
<evidence type="ECO:0000313" key="2">
    <source>
        <dbReference type="EMBL" id="SUN36308.1"/>
    </source>
</evidence>
<keyword evidence="3" id="KW-1185">Reference proteome</keyword>
<dbReference type="Proteomes" id="UP000254082">
    <property type="component" value="Unassembled WGS sequence"/>
</dbReference>
<evidence type="ECO:0000259" key="1">
    <source>
        <dbReference type="Pfam" id="PF00561"/>
    </source>
</evidence>
<dbReference type="OrthoDB" id="252464at2"/>
<dbReference type="SUPFAM" id="SSF53474">
    <property type="entry name" value="alpha/beta-Hydrolases"/>
    <property type="match status" value="1"/>
</dbReference>
<dbReference type="Pfam" id="PF00561">
    <property type="entry name" value="Abhydrolase_1"/>
    <property type="match status" value="1"/>
</dbReference>